<dbReference type="STRING" id="679199.HMPREF9332_00856"/>
<reference evidence="8 9" key="1">
    <citation type="submission" date="2011-08" db="EMBL/GenBank/DDBJ databases">
        <title>The Genome Sequence of Prevotella sp. oral taxon 302 str. F0323.</title>
        <authorList>
            <consortium name="The Broad Institute Genome Sequencing Platform"/>
            <person name="Earl A."/>
            <person name="Ward D."/>
            <person name="Feldgarden M."/>
            <person name="Gevers D."/>
            <person name="Izard J."/>
            <person name="Blanton J.M."/>
            <person name="Baranova O.V."/>
            <person name="Tanner A.C."/>
            <person name="Dewhirst F.E."/>
            <person name="Young S.K."/>
            <person name="Zeng Q."/>
            <person name="Gargeya S."/>
            <person name="Fitzgerald M."/>
            <person name="Haas B."/>
            <person name="Abouelleil A."/>
            <person name="Alvarado L."/>
            <person name="Arachchi H.M."/>
            <person name="Berlin A."/>
            <person name="Brown A."/>
            <person name="Chapman S.B."/>
            <person name="Chen Z."/>
            <person name="Dunbar C."/>
            <person name="Freedman E."/>
            <person name="Gearin G."/>
            <person name="Gellesch M."/>
            <person name="Goldberg J."/>
            <person name="Griggs A."/>
            <person name="Gujja S."/>
            <person name="Heiman D."/>
            <person name="Howarth C."/>
            <person name="Larson L."/>
            <person name="Lui A."/>
            <person name="MacDonald P.J.P."/>
            <person name="Montmayeur A."/>
            <person name="Murphy C."/>
            <person name="Neiman D."/>
            <person name="Pearson M."/>
            <person name="Priest M."/>
            <person name="Roberts A."/>
            <person name="Saif S."/>
            <person name="Shea T."/>
            <person name="Shenoy N."/>
            <person name="Sisk P."/>
            <person name="Stolte C."/>
            <person name="Sykes S."/>
            <person name="Wortman J."/>
            <person name="Nusbaum C."/>
            <person name="Birren B."/>
        </authorList>
    </citation>
    <scope>NUCLEOTIDE SEQUENCE [LARGE SCALE GENOMIC DNA]</scope>
    <source>
        <strain evidence="8 9">F0323</strain>
    </source>
</reference>
<keyword evidence="2 6" id="KW-0812">Transmembrane</keyword>
<comment type="caution">
    <text evidence="8">The sequence shown here is derived from an EMBL/GenBank/DDBJ whole genome shotgun (WGS) entry which is preliminary data.</text>
</comment>
<name>G5GBA5_9BACT</name>
<evidence type="ECO:0000259" key="7">
    <source>
        <dbReference type="Pfam" id="PF05140"/>
    </source>
</evidence>
<dbReference type="InterPro" id="IPR007816">
    <property type="entry name" value="ResB-like_domain"/>
</dbReference>
<dbReference type="EMBL" id="ACZK01000016">
    <property type="protein sequence ID" value="EHG23104.1"/>
    <property type="molecule type" value="Genomic_DNA"/>
</dbReference>
<organism evidence="8 9">
    <name type="scientific">Alloprevotella rava F0323</name>
    <dbReference type="NCBI Taxonomy" id="679199"/>
    <lineage>
        <taxon>Bacteria</taxon>
        <taxon>Pseudomonadati</taxon>
        <taxon>Bacteroidota</taxon>
        <taxon>Bacteroidia</taxon>
        <taxon>Bacteroidales</taxon>
        <taxon>Prevotellaceae</taxon>
        <taxon>Alloprevotella</taxon>
    </lineage>
</organism>
<dbReference type="RefSeq" id="WP_009347282.1">
    <property type="nucleotide sequence ID" value="NZ_JH376829.1"/>
</dbReference>
<protein>
    <recommendedName>
        <fullName evidence="7">ResB-like domain-containing protein</fullName>
    </recommendedName>
</protein>
<dbReference type="PANTHER" id="PTHR31566">
    <property type="entry name" value="CYTOCHROME C BIOGENESIS PROTEIN CCS1, CHLOROPLASTIC"/>
    <property type="match status" value="1"/>
</dbReference>
<evidence type="ECO:0000256" key="1">
    <source>
        <dbReference type="ARBA" id="ARBA00004141"/>
    </source>
</evidence>
<comment type="subcellular location">
    <subcellularLocation>
        <location evidence="1">Membrane</location>
        <topology evidence="1">Multi-pass membrane protein</topology>
    </subcellularLocation>
</comment>
<feature type="transmembrane region" description="Helical" evidence="6">
    <location>
        <begin position="111"/>
        <end position="131"/>
    </location>
</feature>
<feature type="domain" description="ResB-like" evidence="7">
    <location>
        <begin position="322"/>
        <end position="363"/>
    </location>
</feature>
<sequence>MWIKPWKIKEALFIGGGLVLTGLLLQFTIGPIKWDLFAFPVNLIFLVFWGLLILGSWLLRNRFYVLRWMSSSQAAVGAIVWVALLTLIMGLTKQVGLEAFPSDPLGITKMLSHWAFVLVYMWMTYILGLVILRQISHFTWRGVPFLVSHLGLFLVLTCGTLGSADMQRLRLGAELEAEVPEWRGLDDKNNVHELDFAVQLNSFIMDTYPPKLIVIDSKSGDALPRGKSDVLSLEDSLAHGRLNGWEIHVKQYLPFAALVPEGSKLKAVAWGSAGAIPAAMVEVINPTTHHRISGWVSCGSFYFPMQVLPLDAKTAVAMPQLEPRRFASDVTVYTKDERKLRDTIDVNKPLSVSGWKIYQLDYDHDRGRWSRYSVFELVRDPWLPYVYVGIALLLLGAILMFVMGSRRK</sequence>
<dbReference type="PANTHER" id="PTHR31566:SF5">
    <property type="entry name" value="RESB-LIKE DOMAIN-CONTAINING PROTEIN"/>
    <property type="match status" value="1"/>
</dbReference>
<keyword evidence="9" id="KW-1185">Reference proteome</keyword>
<keyword evidence="4 6" id="KW-1133">Transmembrane helix</keyword>
<dbReference type="Proteomes" id="UP000015993">
    <property type="component" value="Unassembled WGS sequence"/>
</dbReference>
<feature type="transmembrane region" description="Helical" evidence="6">
    <location>
        <begin position="71"/>
        <end position="91"/>
    </location>
</feature>
<dbReference type="HOGENOM" id="CLU_058412_0_0_10"/>
<dbReference type="eggNOG" id="COG1333">
    <property type="taxonomic scope" value="Bacteria"/>
</dbReference>
<dbReference type="PATRIC" id="fig|679199.3.peg.931"/>
<dbReference type="GO" id="GO:0017004">
    <property type="term" value="P:cytochrome complex assembly"/>
    <property type="evidence" value="ECO:0007669"/>
    <property type="project" value="UniProtKB-KW"/>
</dbReference>
<gene>
    <name evidence="8" type="ORF">HMPREF9332_00856</name>
</gene>
<feature type="transmembrane region" description="Helical" evidence="6">
    <location>
        <begin position="382"/>
        <end position="402"/>
    </location>
</feature>
<keyword evidence="3" id="KW-0201">Cytochrome c-type biogenesis</keyword>
<dbReference type="GO" id="GO:0016020">
    <property type="term" value="C:membrane"/>
    <property type="evidence" value="ECO:0007669"/>
    <property type="project" value="UniProtKB-SubCell"/>
</dbReference>
<evidence type="ECO:0000256" key="5">
    <source>
        <dbReference type="ARBA" id="ARBA00023136"/>
    </source>
</evidence>
<evidence type="ECO:0000256" key="3">
    <source>
        <dbReference type="ARBA" id="ARBA00022748"/>
    </source>
</evidence>
<accession>G5GBA5</accession>
<evidence type="ECO:0000256" key="6">
    <source>
        <dbReference type="SAM" id="Phobius"/>
    </source>
</evidence>
<feature type="transmembrane region" description="Helical" evidence="6">
    <location>
        <begin position="36"/>
        <end position="59"/>
    </location>
</feature>
<keyword evidence="5 6" id="KW-0472">Membrane</keyword>
<evidence type="ECO:0000313" key="9">
    <source>
        <dbReference type="Proteomes" id="UP000015993"/>
    </source>
</evidence>
<dbReference type="OrthoDB" id="596762at2"/>
<proteinExistence type="predicted"/>
<dbReference type="AlphaFoldDB" id="G5GBA5"/>
<evidence type="ECO:0000256" key="2">
    <source>
        <dbReference type="ARBA" id="ARBA00022692"/>
    </source>
</evidence>
<dbReference type="Pfam" id="PF05140">
    <property type="entry name" value="ResB"/>
    <property type="match status" value="1"/>
</dbReference>
<feature type="transmembrane region" description="Helical" evidence="6">
    <location>
        <begin position="12"/>
        <end position="30"/>
    </location>
</feature>
<evidence type="ECO:0000256" key="4">
    <source>
        <dbReference type="ARBA" id="ARBA00022989"/>
    </source>
</evidence>
<dbReference type="InterPro" id="IPR023494">
    <property type="entry name" value="Cyt_c_bgen_Ccs1/CcsB/ResB"/>
</dbReference>
<feature type="transmembrane region" description="Helical" evidence="6">
    <location>
        <begin position="143"/>
        <end position="162"/>
    </location>
</feature>
<evidence type="ECO:0000313" key="8">
    <source>
        <dbReference type="EMBL" id="EHG23104.1"/>
    </source>
</evidence>